<keyword evidence="2" id="KW-1185">Reference proteome</keyword>
<feature type="non-terminal residue" evidence="1">
    <location>
        <position position="33"/>
    </location>
</feature>
<dbReference type="Proteomes" id="UP001054837">
    <property type="component" value="Unassembled WGS sequence"/>
</dbReference>
<comment type="caution">
    <text evidence="1">The sequence shown here is derived from an EMBL/GenBank/DDBJ whole genome shotgun (WGS) entry which is preliminary data.</text>
</comment>
<dbReference type="AlphaFoldDB" id="A0AAV4Q7U4"/>
<accession>A0AAV4Q7U4</accession>
<dbReference type="EMBL" id="BPLQ01004039">
    <property type="protein sequence ID" value="GIY05071.1"/>
    <property type="molecule type" value="Genomic_DNA"/>
</dbReference>
<name>A0AAV4Q7U4_9ARAC</name>
<evidence type="ECO:0000313" key="1">
    <source>
        <dbReference type="EMBL" id="GIY05071.1"/>
    </source>
</evidence>
<proteinExistence type="predicted"/>
<organism evidence="1 2">
    <name type="scientific">Caerostris darwini</name>
    <dbReference type="NCBI Taxonomy" id="1538125"/>
    <lineage>
        <taxon>Eukaryota</taxon>
        <taxon>Metazoa</taxon>
        <taxon>Ecdysozoa</taxon>
        <taxon>Arthropoda</taxon>
        <taxon>Chelicerata</taxon>
        <taxon>Arachnida</taxon>
        <taxon>Araneae</taxon>
        <taxon>Araneomorphae</taxon>
        <taxon>Entelegynae</taxon>
        <taxon>Araneoidea</taxon>
        <taxon>Araneidae</taxon>
        <taxon>Caerostris</taxon>
    </lineage>
</organism>
<sequence>MYRSTGISHTGYSMLRLSFLLVKQEDNAKTKKR</sequence>
<protein>
    <submittedName>
        <fullName evidence="1">Uncharacterized protein</fullName>
    </submittedName>
</protein>
<gene>
    <name evidence="1" type="ORF">CDAR_217451</name>
</gene>
<evidence type="ECO:0000313" key="2">
    <source>
        <dbReference type="Proteomes" id="UP001054837"/>
    </source>
</evidence>
<reference evidence="1 2" key="1">
    <citation type="submission" date="2021-06" db="EMBL/GenBank/DDBJ databases">
        <title>Caerostris darwini draft genome.</title>
        <authorList>
            <person name="Kono N."/>
            <person name="Arakawa K."/>
        </authorList>
    </citation>
    <scope>NUCLEOTIDE SEQUENCE [LARGE SCALE GENOMIC DNA]</scope>
</reference>